<reference evidence="3" key="1">
    <citation type="journal article" date="2017" name="Nat. Ecol. Evol.">
        <title>Genome expansion and lineage-specific genetic innovations in the forest pathogenic fungi Armillaria.</title>
        <authorList>
            <person name="Sipos G."/>
            <person name="Prasanna A.N."/>
            <person name="Walter M.C."/>
            <person name="O'Connor E."/>
            <person name="Balint B."/>
            <person name="Krizsan K."/>
            <person name="Kiss B."/>
            <person name="Hess J."/>
            <person name="Varga T."/>
            <person name="Slot J."/>
            <person name="Riley R."/>
            <person name="Boka B."/>
            <person name="Rigling D."/>
            <person name="Barry K."/>
            <person name="Lee J."/>
            <person name="Mihaltcheva S."/>
            <person name="LaButti K."/>
            <person name="Lipzen A."/>
            <person name="Waldron R."/>
            <person name="Moloney N.M."/>
            <person name="Sperisen C."/>
            <person name="Kredics L."/>
            <person name="Vagvoelgyi C."/>
            <person name="Patrignani A."/>
            <person name="Fitzpatrick D."/>
            <person name="Nagy I."/>
            <person name="Doyle S."/>
            <person name="Anderson J.B."/>
            <person name="Grigoriev I.V."/>
            <person name="Gueldener U."/>
            <person name="Muensterkoetter M."/>
            <person name="Nagy L.G."/>
        </authorList>
    </citation>
    <scope>NUCLEOTIDE SEQUENCE [LARGE SCALE GENOMIC DNA]</scope>
    <source>
        <strain evidence="3">Ar21-2</strain>
    </source>
</reference>
<name>A0A2H3EFQ1_ARMGA</name>
<feature type="compositionally biased region" description="Polar residues" evidence="1">
    <location>
        <begin position="148"/>
        <end position="166"/>
    </location>
</feature>
<dbReference type="AlphaFoldDB" id="A0A2H3EFQ1"/>
<protein>
    <submittedName>
        <fullName evidence="2">Uncharacterized protein</fullName>
    </submittedName>
</protein>
<evidence type="ECO:0000256" key="1">
    <source>
        <dbReference type="SAM" id="MobiDB-lite"/>
    </source>
</evidence>
<evidence type="ECO:0000313" key="2">
    <source>
        <dbReference type="EMBL" id="PBL02333.1"/>
    </source>
</evidence>
<feature type="region of interest" description="Disordered" evidence="1">
    <location>
        <begin position="86"/>
        <end position="105"/>
    </location>
</feature>
<keyword evidence="3" id="KW-1185">Reference proteome</keyword>
<feature type="compositionally biased region" description="Polar residues" evidence="1">
    <location>
        <begin position="96"/>
        <end position="105"/>
    </location>
</feature>
<feature type="region of interest" description="Disordered" evidence="1">
    <location>
        <begin position="148"/>
        <end position="182"/>
    </location>
</feature>
<sequence>MSADAVYNSIKLETLPTVYSTQVASTLEEETLRFMFFEFDHVAKGDGKGIPLLCLAEFNGMVVTGLAKLNYSPLFTRHVGPYLTEKLGGRERPKPSASTKDAQCCSTQFRRTAGQQERQGLWNGTNKTQTQVKHAAIQEKVLQQEQQNLGPWKQQSAGTEQVQQCRTPFRETMRHQQRSSGP</sequence>
<accession>A0A2H3EFQ1</accession>
<evidence type="ECO:0000313" key="3">
    <source>
        <dbReference type="Proteomes" id="UP000217790"/>
    </source>
</evidence>
<dbReference type="OrthoDB" id="10443967at2759"/>
<organism evidence="2 3">
    <name type="scientific">Armillaria gallica</name>
    <name type="common">Bulbous honey fungus</name>
    <name type="synonym">Armillaria bulbosa</name>
    <dbReference type="NCBI Taxonomy" id="47427"/>
    <lineage>
        <taxon>Eukaryota</taxon>
        <taxon>Fungi</taxon>
        <taxon>Dikarya</taxon>
        <taxon>Basidiomycota</taxon>
        <taxon>Agaricomycotina</taxon>
        <taxon>Agaricomycetes</taxon>
        <taxon>Agaricomycetidae</taxon>
        <taxon>Agaricales</taxon>
        <taxon>Marasmiineae</taxon>
        <taxon>Physalacriaceae</taxon>
        <taxon>Armillaria</taxon>
    </lineage>
</organism>
<dbReference type="InParanoid" id="A0A2H3EFQ1"/>
<gene>
    <name evidence="2" type="ORF">ARMGADRAFT_1057775</name>
</gene>
<proteinExistence type="predicted"/>
<dbReference type="Proteomes" id="UP000217790">
    <property type="component" value="Unassembled WGS sequence"/>
</dbReference>
<dbReference type="EMBL" id="KZ293645">
    <property type="protein sequence ID" value="PBL02333.1"/>
    <property type="molecule type" value="Genomic_DNA"/>
</dbReference>